<dbReference type="InterPro" id="IPR016032">
    <property type="entry name" value="Sig_transdc_resp-reg_C-effctor"/>
</dbReference>
<name>A0ABW7BDZ0_9ACTN</name>
<dbReference type="PANTHER" id="PTHR43214:SF37">
    <property type="entry name" value="TRANSCRIPTIONAL REGULATORY PROTEIN YDFI"/>
    <property type="match status" value="1"/>
</dbReference>
<dbReference type="SUPFAM" id="SSF52172">
    <property type="entry name" value="CheY-like"/>
    <property type="match status" value="1"/>
</dbReference>
<sequence length="308" mass="33270">MNSSTAGARSTTGVVRKGRQQATRRSPHLSVARLSEQEMIEVEACNPFDRAAGHQRLFREVAALADQRWRELRVTPLSNPAGNNSAANAPWTKARILLAGIHAIPLAGLRSVLDGARGEGLQVVGAVREHEHALTEAGRYRPDLILLGATDDFGKDLAMVRSLRQSQGAADARVVLLRRVENAAQVSRMLKAGVSGAFPLDQDPQCVIRALAIVSAGGSIFLPAPVGEEQDAPDPLETQEPAVDDARLTDRERDVLALLARGLSNAEIGRELSLSVPTVKKHLTQAMRKIRQPDRLRAALYAHRQGLG</sequence>
<keyword evidence="1" id="KW-0238">DNA-binding</keyword>
<dbReference type="CDD" id="cd06170">
    <property type="entry name" value="LuxR_C_like"/>
    <property type="match status" value="1"/>
</dbReference>
<evidence type="ECO:0000259" key="3">
    <source>
        <dbReference type="PROSITE" id="PS50043"/>
    </source>
</evidence>
<gene>
    <name evidence="4" type="ORF">ACGFZB_28300</name>
</gene>
<dbReference type="SUPFAM" id="SSF46894">
    <property type="entry name" value="C-terminal effector domain of the bipartite response regulators"/>
    <property type="match status" value="1"/>
</dbReference>
<dbReference type="EMBL" id="JBICYV010000015">
    <property type="protein sequence ID" value="MFG3014258.1"/>
    <property type="molecule type" value="Genomic_DNA"/>
</dbReference>
<dbReference type="SMART" id="SM00421">
    <property type="entry name" value="HTH_LUXR"/>
    <property type="match status" value="1"/>
</dbReference>
<dbReference type="PANTHER" id="PTHR43214">
    <property type="entry name" value="TWO-COMPONENT RESPONSE REGULATOR"/>
    <property type="match status" value="1"/>
</dbReference>
<evidence type="ECO:0000256" key="2">
    <source>
        <dbReference type="SAM" id="MobiDB-lite"/>
    </source>
</evidence>
<feature type="region of interest" description="Disordered" evidence="2">
    <location>
        <begin position="1"/>
        <end position="28"/>
    </location>
</feature>
<comment type="caution">
    <text evidence="4">The sequence shown here is derived from an EMBL/GenBank/DDBJ whole genome shotgun (WGS) entry which is preliminary data.</text>
</comment>
<dbReference type="Gene3D" id="3.40.50.2300">
    <property type="match status" value="1"/>
</dbReference>
<dbReference type="Proteomes" id="UP001604267">
    <property type="component" value="Unassembled WGS sequence"/>
</dbReference>
<keyword evidence="5" id="KW-1185">Reference proteome</keyword>
<dbReference type="PROSITE" id="PS50043">
    <property type="entry name" value="HTH_LUXR_2"/>
    <property type="match status" value="1"/>
</dbReference>
<dbReference type="InterPro" id="IPR039420">
    <property type="entry name" value="WalR-like"/>
</dbReference>
<evidence type="ECO:0000256" key="1">
    <source>
        <dbReference type="ARBA" id="ARBA00023125"/>
    </source>
</evidence>
<dbReference type="RefSeq" id="WP_392820760.1">
    <property type="nucleotide sequence ID" value="NZ_JBICYV010000015.1"/>
</dbReference>
<dbReference type="InterPro" id="IPR000792">
    <property type="entry name" value="Tscrpt_reg_LuxR_C"/>
</dbReference>
<dbReference type="Pfam" id="PF00196">
    <property type="entry name" value="GerE"/>
    <property type="match status" value="1"/>
</dbReference>
<reference evidence="4 5" key="1">
    <citation type="submission" date="2024-10" db="EMBL/GenBank/DDBJ databases">
        <title>The Natural Products Discovery Center: Release of the First 8490 Sequenced Strains for Exploring Actinobacteria Biosynthetic Diversity.</title>
        <authorList>
            <person name="Kalkreuter E."/>
            <person name="Kautsar S.A."/>
            <person name="Yang D."/>
            <person name="Bader C.D."/>
            <person name="Teijaro C.N."/>
            <person name="Fluegel L."/>
            <person name="Davis C.M."/>
            <person name="Simpson J.R."/>
            <person name="Lauterbach L."/>
            <person name="Steele A.D."/>
            <person name="Gui C."/>
            <person name="Meng S."/>
            <person name="Li G."/>
            <person name="Viehrig K."/>
            <person name="Ye F."/>
            <person name="Su P."/>
            <person name="Kiefer A.F."/>
            <person name="Nichols A."/>
            <person name="Cepeda A.J."/>
            <person name="Yan W."/>
            <person name="Fan B."/>
            <person name="Jiang Y."/>
            <person name="Adhikari A."/>
            <person name="Zheng C.-J."/>
            <person name="Schuster L."/>
            <person name="Cowan T.M."/>
            <person name="Smanski M.J."/>
            <person name="Chevrette M.G."/>
            <person name="De Carvalho L.P.S."/>
            <person name="Shen B."/>
        </authorList>
    </citation>
    <scope>NUCLEOTIDE SEQUENCE [LARGE SCALE GENOMIC DNA]</scope>
    <source>
        <strain evidence="4 5">NPDC048320</strain>
    </source>
</reference>
<dbReference type="PRINTS" id="PR00038">
    <property type="entry name" value="HTHLUXR"/>
</dbReference>
<accession>A0ABW7BDZ0</accession>
<feature type="compositionally biased region" description="Polar residues" evidence="2">
    <location>
        <begin position="1"/>
        <end position="13"/>
    </location>
</feature>
<feature type="domain" description="HTH luxR-type" evidence="3">
    <location>
        <begin position="241"/>
        <end position="306"/>
    </location>
</feature>
<proteinExistence type="predicted"/>
<organism evidence="4 5">
    <name type="scientific">Streptomyces cinerochromogenes</name>
    <dbReference type="NCBI Taxonomy" id="66422"/>
    <lineage>
        <taxon>Bacteria</taxon>
        <taxon>Bacillati</taxon>
        <taxon>Actinomycetota</taxon>
        <taxon>Actinomycetes</taxon>
        <taxon>Kitasatosporales</taxon>
        <taxon>Streptomycetaceae</taxon>
        <taxon>Streptomyces</taxon>
    </lineage>
</organism>
<protein>
    <submittedName>
        <fullName evidence="4">LuxR C-terminal-related transcriptional regulator</fullName>
    </submittedName>
</protein>
<dbReference type="InterPro" id="IPR011006">
    <property type="entry name" value="CheY-like_superfamily"/>
</dbReference>
<evidence type="ECO:0000313" key="5">
    <source>
        <dbReference type="Proteomes" id="UP001604267"/>
    </source>
</evidence>
<evidence type="ECO:0000313" key="4">
    <source>
        <dbReference type="EMBL" id="MFG3014258.1"/>
    </source>
</evidence>